<feature type="transmembrane region" description="Helical" evidence="9">
    <location>
        <begin position="571"/>
        <end position="592"/>
    </location>
</feature>
<keyword evidence="8" id="KW-0175">Coiled coil</keyword>
<evidence type="ECO:0000256" key="3">
    <source>
        <dbReference type="ARBA" id="ARBA00022448"/>
    </source>
</evidence>
<gene>
    <name evidence="10" type="ORF">A2788_00835</name>
</gene>
<dbReference type="Proteomes" id="UP000177521">
    <property type="component" value="Unassembled WGS sequence"/>
</dbReference>
<evidence type="ECO:0000256" key="8">
    <source>
        <dbReference type="SAM" id="Coils"/>
    </source>
</evidence>
<name>A0A1F4XHM8_9BACT</name>
<dbReference type="InterPro" id="IPR002490">
    <property type="entry name" value="V-ATPase_116kDa_su"/>
</dbReference>
<evidence type="ECO:0000256" key="6">
    <source>
        <dbReference type="ARBA" id="ARBA00023065"/>
    </source>
</evidence>
<dbReference type="PANTHER" id="PTHR11629:SF63">
    <property type="entry name" value="V-TYPE PROTON ATPASE SUBUNIT A"/>
    <property type="match status" value="1"/>
</dbReference>
<dbReference type="EMBL" id="MEWS01000050">
    <property type="protein sequence ID" value="OGC81120.1"/>
    <property type="molecule type" value="Genomic_DNA"/>
</dbReference>
<evidence type="ECO:0000256" key="9">
    <source>
        <dbReference type="SAM" id="Phobius"/>
    </source>
</evidence>
<feature type="coiled-coil region" evidence="8">
    <location>
        <begin position="223"/>
        <end position="257"/>
    </location>
</feature>
<dbReference type="AlphaFoldDB" id="A0A1F4XHM8"/>
<dbReference type="Gene3D" id="3.30.70.2750">
    <property type="match status" value="1"/>
</dbReference>
<keyword evidence="5 9" id="KW-1133">Transmembrane helix</keyword>
<keyword evidence="4 9" id="KW-0812">Transmembrane</keyword>
<dbReference type="GO" id="GO:0046961">
    <property type="term" value="F:proton-transporting ATPase activity, rotational mechanism"/>
    <property type="evidence" value="ECO:0007669"/>
    <property type="project" value="InterPro"/>
</dbReference>
<feature type="transmembrane region" description="Helical" evidence="9">
    <location>
        <begin position="598"/>
        <end position="621"/>
    </location>
</feature>
<feature type="transmembrane region" description="Helical" evidence="9">
    <location>
        <begin position="497"/>
        <end position="518"/>
    </location>
</feature>
<evidence type="ECO:0000256" key="1">
    <source>
        <dbReference type="ARBA" id="ARBA00004141"/>
    </source>
</evidence>
<keyword evidence="7 9" id="KW-0472">Membrane</keyword>
<reference evidence="10 11" key="1">
    <citation type="journal article" date="2016" name="Nat. Commun.">
        <title>Thousands of microbial genomes shed light on interconnected biogeochemical processes in an aquifer system.</title>
        <authorList>
            <person name="Anantharaman K."/>
            <person name="Brown C.T."/>
            <person name="Hug L.A."/>
            <person name="Sharon I."/>
            <person name="Castelle C.J."/>
            <person name="Probst A.J."/>
            <person name="Thomas B.C."/>
            <person name="Singh A."/>
            <person name="Wilkins M.J."/>
            <person name="Karaoz U."/>
            <person name="Brodie E.L."/>
            <person name="Williams K.H."/>
            <person name="Hubbard S.S."/>
            <person name="Banfield J.F."/>
        </authorList>
    </citation>
    <scope>NUCLEOTIDE SEQUENCE [LARGE SCALE GENOMIC DNA]</scope>
</reference>
<feature type="transmembrane region" description="Helical" evidence="9">
    <location>
        <begin position="351"/>
        <end position="384"/>
    </location>
</feature>
<accession>A0A1F4XHM8</accession>
<dbReference type="Pfam" id="PF01496">
    <property type="entry name" value="V_ATPase_I"/>
    <property type="match status" value="1"/>
</dbReference>
<keyword evidence="6" id="KW-0406">Ion transport</keyword>
<dbReference type="GO" id="GO:0051117">
    <property type="term" value="F:ATPase binding"/>
    <property type="evidence" value="ECO:0007669"/>
    <property type="project" value="TreeGrafter"/>
</dbReference>
<feature type="transmembrane region" description="Helical" evidence="9">
    <location>
        <begin position="396"/>
        <end position="417"/>
    </location>
</feature>
<comment type="subcellular location">
    <subcellularLocation>
        <location evidence="1">Membrane</location>
        <topology evidence="1">Multi-pass membrane protein</topology>
    </subcellularLocation>
</comment>
<evidence type="ECO:0000256" key="7">
    <source>
        <dbReference type="ARBA" id="ARBA00023136"/>
    </source>
</evidence>
<evidence type="ECO:0000313" key="10">
    <source>
        <dbReference type="EMBL" id="OGC81120.1"/>
    </source>
</evidence>
<dbReference type="GO" id="GO:0033179">
    <property type="term" value="C:proton-transporting V-type ATPase, V0 domain"/>
    <property type="evidence" value="ECO:0007669"/>
    <property type="project" value="InterPro"/>
</dbReference>
<protein>
    <submittedName>
        <fullName evidence="10">Uncharacterized protein</fullName>
    </submittedName>
</protein>
<proteinExistence type="inferred from homology"/>
<dbReference type="GO" id="GO:0007035">
    <property type="term" value="P:vacuolar acidification"/>
    <property type="evidence" value="ECO:0007669"/>
    <property type="project" value="TreeGrafter"/>
</dbReference>
<feature type="transmembrane region" description="Helical" evidence="9">
    <location>
        <begin position="544"/>
        <end position="562"/>
    </location>
</feature>
<sequence>MAVVKMQKVRLIGLKKHEAKVLEFIQAAGVMEVQTSENPEAWAAGQGLAESKSYQLARLEFTLNSLAPYAPKRGFLAGKPSVNPESAQKLAAEFAYQPIIAAVEEIENERSGLRAQIAKLDQDRDLLAPWQELTFDLSNPRQSEKAMALFLTVPSQNLLAFQAGLKEKLHLSSADLLRTDKDLSYFFVLLLKEQADVLGQLLVEQKGQMVDLPSNDGTPADLLKQIAKAKAGFEQELEQAQKKLASLAKDQEKLQIIHDYYLWDELANDASKLAIRSGKSFILDGWIPKRELFKLEEDLNKIGPVEILALRPAKDEEAPVALRNKPVIDIFESVTKVYGLPLARELDPTPFLATFFIVFFGLCLTDAAYGLILFALTALMLTFMKMSKESQKLIKLIMFGGVVTFVAGIFFGGWFGMTPAQAPSFLTTETVNAAGETVKQFKFQIINPTSGSGPLTFLIFAFILGVIQVLFGIAVDGYGKLRNKQYLDALLDSGLRIAFLLALLGFGLSAAGILPAGYLENFKLASLIGTVLMVLTQGRKQKGIMAKFGMGLLSLYGLIGYASDILSYSRIMALGLGTGVIAFAINTIASLVNGLIPYVGIVLAILILIIGHTVNIALNALGAFIHSGRLQFIEFFSKFLEGGGREFRPLHRQCKYVMIETRPAQRRN</sequence>
<keyword evidence="3" id="KW-0813">Transport</keyword>
<evidence type="ECO:0000313" key="11">
    <source>
        <dbReference type="Proteomes" id="UP000177521"/>
    </source>
</evidence>
<organism evidence="10 11">
    <name type="scientific">Candidatus Abawacabacteria bacterium RIFCSPHIGHO2_01_FULL_46_8</name>
    <dbReference type="NCBI Taxonomy" id="1817815"/>
    <lineage>
        <taxon>Bacteria</taxon>
        <taxon>Candidatus Abawacaibacteriota</taxon>
    </lineage>
</organism>
<feature type="transmembrane region" description="Helical" evidence="9">
    <location>
        <begin position="457"/>
        <end position="476"/>
    </location>
</feature>
<evidence type="ECO:0000256" key="2">
    <source>
        <dbReference type="ARBA" id="ARBA00009904"/>
    </source>
</evidence>
<dbReference type="PANTHER" id="PTHR11629">
    <property type="entry name" value="VACUOLAR PROTON ATPASES"/>
    <property type="match status" value="1"/>
</dbReference>
<comment type="similarity">
    <text evidence="2">Belongs to the V-ATPase 116 kDa subunit family.</text>
</comment>
<dbReference type="Gene3D" id="3.30.70.2170">
    <property type="match status" value="1"/>
</dbReference>
<dbReference type="Gene3D" id="1.20.1460.20">
    <property type="match status" value="1"/>
</dbReference>
<evidence type="ECO:0000256" key="4">
    <source>
        <dbReference type="ARBA" id="ARBA00022692"/>
    </source>
</evidence>
<evidence type="ECO:0000256" key="5">
    <source>
        <dbReference type="ARBA" id="ARBA00022989"/>
    </source>
</evidence>
<dbReference type="GO" id="GO:0016471">
    <property type="term" value="C:vacuolar proton-transporting V-type ATPase complex"/>
    <property type="evidence" value="ECO:0007669"/>
    <property type="project" value="TreeGrafter"/>
</dbReference>
<comment type="caution">
    <text evidence="10">The sequence shown here is derived from an EMBL/GenBank/DDBJ whole genome shotgun (WGS) entry which is preliminary data.</text>
</comment>